<accession>A0A9N8ZWY3</accession>
<protein>
    <submittedName>
        <fullName evidence="1">13192_t:CDS:1</fullName>
    </submittedName>
</protein>
<keyword evidence="2" id="KW-1185">Reference proteome</keyword>
<proteinExistence type="predicted"/>
<comment type="caution">
    <text evidence="1">The sequence shown here is derived from an EMBL/GenBank/DDBJ whole genome shotgun (WGS) entry which is preliminary data.</text>
</comment>
<dbReference type="AlphaFoldDB" id="A0A9N8ZWY3"/>
<evidence type="ECO:0000313" key="1">
    <source>
        <dbReference type="EMBL" id="CAG8510000.1"/>
    </source>
</evidence>
<sequence length="73" mass="8716">MRFGEYDSKFTLHIKFALCMETYSKFNVVDMVTKGNDMELFHFLSTPLVISQTERKLMWLQKKRHKLVKQKGS</sequence>
<name>A0A9N8ZWY3_9GLOM</name>
<gene>
    <name evidence="1" type="ORF">AMORRO_LOCUS3677</name>
</gene>
<organism evidence="1 2">
    <name type="scientific">Acaulospora morrowiae</name>
    <dbReference type="NCBI Taxonomy" id="94023"/>
    <lineage>
        <taxon>Eukaryota</taxon>
        <taxon>Fungi</taxon>
        <taxon>Fungi incertae sedis</taxon>
        <taxon>Mucoromycota</taxon>
        <taxon>Glomeromycotina</taxon>
        <taxon>Glomeromycetes</taxon>
        <taxon>Diversisporales</taxon>
        <taxon>Acaulosporaceae</taxon>
        <taxon>Acaulospora</taxon>
    </lineage>
</organism>
<evidence type="ECO:0000313" key="2">
    <source>
        <dbReference type="Proteomes" id="UP000789342"/>
    </source>
</evidence>
<dbReference type="Proteomes" id="UP000789342">
    <property type="component" value="Unassembled WGS sequence"/>
</dbReference>
<reference evidence="1" key="1">
    <citation type="submission" date="2021-06" db="EMBL/GenBank/DDBJ databases">
        <authorList>
            <person name="Kallberg Y."/>
            <person name="Tangrot J."/>
            <person name="Rosling A."/>
        </authorList>
    </citation>
    <scope>NUCLEOTIDE SEQUENCE</scope>
    <source>
        <strain evidence="1">CL551</strain>
    </source>
</reference>
<dbReference type="EMBL" id="CAJVPV010001843">
    <property type="protein sequence ID" value="CAG8510000.1"/>
    <property type="molecule type" value="Genomic_DNA"/>
</dbReference>